<evidence type="ECO:0000313" key="2">
    <source>
        <dbReference type="EMBL" id="PKA65692.1"/>
    </source>
</evidence>
<dbReference type="GO" id="GO:0000815">
    <property type="term" value="C:ESCRT III complex"/>
    <property type="evidence" value="ECO:0007669"/>
    <property type="project" value="TreeGrafter"/>
</dbReference>
<dbReference type="Pfam" id="PF03357">
    <property type="entry name" value="Snf7"/>
    <property type="match status" value="1"/>
</dbReference>
<dbReference type="GO" id="GO:0005771">
    <property type="term" value="C:multivesicular body"/>
    <property type="evidence" value="ECO:0007669"/>
    <property type="project" value="TreeGrafter"/>
</dbReference>
<keyword evidence="3" id="KW-1185">Reference proteome</keyword>
<name>A0A2I0BD21_9ASPA</name>
<accession>A0A2I0BD21</accession>
<dbReference type="Proteomes" id="UP000236161">
    <property type="component" value="Unassembled WGS sequence"/>
</dbReference>
<organism evidence="2 3">
    <name type="scientific">Apostasia shenzhenica</name>
    <dbReference type="NCBI Taxonomy" id="1088818"/>
    <lineage>
        <taxon>Eukaryota</taxon>
        <taxon>Viridiplantae</taxon>
        <taxon>Streptophyta</taxon>
        <taxon>Embryophyta</taxon>
        <taxon>Tracheophyta</taxon>
        <taxon>Spermatophyta</taxon>
        <taxon>Magnoliopsida</taxon>
        <taxon>Liliopsida</taxon>
        <taxon>Asparagales</taxon>
        <taxon>Orchidaceae</taxon>
        <taxon>Apostasioideae</taxon>
        <taxon>Apostasia</taxon>
    </lineage>
</organism>
<dbReference type="PANTHER" id="PTHR22761">
    <property type="entry name" value="CHARGED MULTIVESICULAR BODY PROTEIN"/>
    <property type="match status" value="1"/>
</dbReference>
<reference evidence="2 3" key="1">
    <citation type="journal article" date="2017" name="Nature">
        <title>The Apostasia genome and the evolution of orchids.</title>
        <authorList>
            <person name="Zhang G.Q."/>
            <person name="Liu K.W."/>
            <person name="Li Z."/>
            <person name="Lohaus R."/>
            <person name="Hsiao Y.Y."/>
            <person name="Niu S.C."/>
            <person name="Wang J.Y."/>
            <person name="Lin Y.C."/>
            <person name="Xu Q."/>
            <person name="Chen L.J."/>
            <person name="Yoshida K."/>
            <person name="Fujiwara S."/>
            <person name="Wang Z.W."/>
            <person name="Zhang Y.Q."/>
            <person name="Mitsuda N."/>
            <person name="Wang M."/>
            <person name="Liu G.H."/>
            <person name="Pecoraro L."/>
            <person name="Huang H.X."/>
            <person name="Xiao X.J."/>
            <person name="Lin M."/>
            <person name="Wu X.Y."/>
            <person name="Wu W.L."/>
            <person name="Chen Y.Y."/>
            <person name="Chang S.B."/>
            <person name="Sakamoto S."/>
            <person name="Ohme-Takagi M."/>
            <person name="Yagi M."/>
            <person name="Zeng S.J."/>
            <person name="Shen C.Y."/>
            <person name="Yeh C.M."/>
            <person name="Luo Y.B."/>
            <person name="Tsai W.C."/>
            <person name="Van de Peer Y."/>
            <person name="Liu Z.J."/>
        </authorList>
    </citation>
    <scope>NUCLEOTIDE SEQUENCE [LARGE SCALE GENOMIC DNA]</scope>
    <source>
        <strain evidence="3">cv. Shenzhen</strain>
        <tissue evidence="2">Stem</tissue>
    </source>
</reference>
<dbReference type="GO" id="GO:0006900">
    <property type="term" value="P:vesicle budding from membrane"/>
    <property type="evidence" value="ECO:0007669"/>
    <property type="project" value="TreeGrafter"/>
</dbReference>
<gene>
    <name evidence="2" type="ORF">AXF42_Ash013107</name>
</gene>
<dbReference type="InterPro" id="IPR005024">
    <property type="entry name" value="Snf7_fam"/>
</dbReference>
<dbReference type="GO" id="GO:0032511">
    <property type="term" value="P:late endosome to vacuole transport via multivesicular body sorting pathway"/>
    <property type="evidence" value="ECO:0007669"/>
    <property type="project" value="TreeGrafter"/>
</dbReference>
<dbReference type="EMBL" id="KZ451890">
    <property type="protein sequence ID" value="PKA65692.1"/>
    <property type="molecule type" value="Genomic_DNA"/>
</dbReference>
<feature type="compositionally biased region" description="Low complexity" evidence="1">
    <location>
        <begin position="298"/>
        <end position="310"/>
    </location>
</feature>
<protein>
    <recommendedName>
        <fullName evidence="4">Charged multivesicular body protein 7</fullName>
    </recommendedName>
</protein>
<dbReference type="GO" id="GO:0009898">
    <property type="term" value="C:cytoplasmic side of plasma membrane"/>
    <property type="evidence" value="ECO:0007669"/>
    <property type="project" value="TreeGrafter"/>
</dbReference>
<evidence type="ECO:0000256" key="1">
    <source>
        <dbReference type="SAM" id="MobiDB-lite"/>
    </source>
</evidence>
<dbReference type="STRING" id="1088818.A0A2I0BD21"/>
<dbReference type="OrthoDB" id="10250120at2759"/>
<dbReference type="PANTHER" id="PTHR22761:SF7">
    <property type="entry name" value="SNF7 FAMILY PROTEIN"/>
    <property type="match status" value="1"/>
</dbReference>
<dbReference type="AlphaFoldDB" id="A0A2I0BD21"/>
<evidence type="ECO:0008006" key="4">
    <source>
        <dbReference type="Google" id="ProtNLM"/>
    </source>
</evidence>
<proteinExistence type="predicted"/>
<sequence>MDQVLHEMHANGDILLRGELIDPTSGRLYWLFRRAGQVLDAFKSFSFQNNAEDTLIIRNILQERAAYVVSNLNANYWTSTCVITMKKFQSMCNGSDEASSILSYLCGSGKAQYFSVRKDELIEGVKVSLESKSVNTITNLDHDLLQLILTSEKLQQQVDKINQHWTISRQMALVSFKSGNKQQARRHILQAKLFSENLGKCTSFLERVEEVLAAIADAESTKKVSEALRIGARALKDFNINVEEVRVQLLELDEIIADQKQLNESLEGTSIQSVNFDDKDIEEEFRKLELELADDVPEPQLQKPAPQKQAVTEELPESLSRSLSKLHLEAPQSESCL</sequence>
<evidence type="ECO:0000313" key="3">
    <source>
        <dbReference type="Proteomes" id="UP000236161"/>
    </source>
</evidence>
<feature type="region of interest" description="Disordered" evidence="1">
    <location>
        <begin position="293"/>
        <end position="337"/>
    </location>
</feature>